<evidence type="ECO:0000256" key="3">
    <source>
        <dbReference type="ARBA" id="ARBA00023239"/>
    </source>
</evidence>
<proteinExistence type="inferred from homology"/>
<evidence type="ECO:0000256" key="4">
    <source>
        <dbReference type="HAMAP-Rule" id="MF_01632"/>
    </source>
</evidence>
<organism evidence="5 6">
    <name type="scientific">Simiduia agarivorans (strain DSM 21679 / JCM 13881 / BCRC 17597 / SA1)</name>
    <dbReference type="NCBI Taxonomy" id="1117647"/>
    <lineage>
        <taxon>Bacteria</taxon>
        <taxon>Pseudomonadati</taxon>
        <taxon>Pseudomonadota</taxon>
        <taxon>Gammaproteobacteria</taxon>
        <taxon>Cellvibrionales</taxon>
        <taxon>Cellvibrionaceae</taxon>
        <taxon>Simiduia</taxon>
    </lineage>
</organism>
<dbReference type="KEGG" id="saga:M5M_12705"/>
<dbReference type="SUPFAM" id="SSF64288">
    <property type="entry name" value="Chorismate lyase-like"/>
    <property type="match status" value="1"/>
</dbReference>
<dbReference type="eggNOG" id="COG3161">
    <property type="taxonomic scope" value="Bacteria"/>
</dbReference>
<dbReference type="UniPathway" id="UPA00232"/>
<dbReference type="Gene3D" id="3.40.1410.10">
    <property type="entry name" value="Chorismate lyase-like"/>
    <property type="match status" value="1"/>
</dbReference>
<dbReference type="EC" id="4.1.3.40" evidence="4"/>
<feature type="binding site" evidence="4">
    <location>
        <position position="117"/>
    </location>
    <ligand>
        <name>substrate</name>
    </ligand>
</feature>
<feature type="binding site" evidence="4">
    <location>
        <position position="79"/>
    </location>
    <ligand>
        <name>substrate</name>
    </ligand>
</feature>
<keyword evidence="3 4" id="KW-0456">Lyase</keyword>
<dbReference type="Pfam" id="PF04345">
    <property type="entry name" value="Chor_lyase"/>
    <property type="match status" value="1"/>
</dbReference>
<protein>
    <recommendedName>
        <fullName evidence="4">Probable chorismate pyruvate-lyase</fullName>
        <shortName evidence="4">CL</shortName>
        <shortName evidence="4">CPL</shortName>
        <ecNumber evidence="4">4.1.3.40</ecNumber>
    </recommendedName>
</protein>
<keyword evidence="6" id="KW-1185">Reference proteome</keyword>
<dbReference type="GO" id="GO:0005829">
    <property type="term" value="C:cytosol"/>
    <property type="evidence" value="ECO:0007669"/>
    <property type="project" value="TreeGrafter"/>
</dbReference>
<comment type="similarity">
    <text evidence="4">Belongs to the UbiC family.</text>
</comment>
<dbReference type="RefSeq" id="WP_015047857.1">
    <property type="nucleotide sequence ID" value="NC_018868.3"/>
</dbReference>
<dbReference type="EMBL" id="CP003746">
    <property type="protein sequence ID" value="AFU99693.1"/>
    <property type="molecule type" value="Genomic_DNA"/>
</dbReference>
<evidence type="ECO:0000256" key="2">
    <source>
        <dbReference type="ARBA" id="ARBA00022688"/>
    </source>
</evidence>
<dbReference type="InterPro" id="IPR028978">
    <property type="entry name" value="Chorismate_lyase_/UTRA_dom_sf"/>
</dbReference>
<comment type="pathway">
    <text evidence="4">Cofactor biosynthesis; ubiquinone biosynthesis.</text>
</comment>
<dbReference type="InterPro" id="IPR007440">
    <property type="entry name" value="Chorismate--pyruvate_lyase"/>
</dbReference>
<comment type="caution">
    <text evidence="4">Lacks conserved residue(s) required for the propagation of feature annotation.</text>
</comment>
<dbReference type="Proteomes" id="UP000000466">
    <property type="component" value="Chromosome"/>
</dbReference>
<evidence type="ECO:0000313" key="6">
    <source>
        <dbReference type="Proteomes" id="UP000000466"/>
    </source>
</evidence>
<dbReference type="HAMAP" id="MF_01632">
    <property type="entry name" value="UbiC"/>
    <property type="match status" value="1"/>
</dbReference>
<dbReference type="PANTHER" id="PTHR38683">
    <property type="entry name" value="CHORISMATE PYRUVATE-LYASE"/>
    <property type="match status" value="1"/>
</dbReference>
<dbReference type="GO" id="GO:0006744">
    <property type="term" value="P:ubiquinone biosynthetic process"/>
    <property type="evidence" value="ECO:0007669"/>
    <property type="project" value="UniProtKB-UniRule"/>
</dbReference>
<dbReference type="HOGENOM" id="CLU_096824_2_1_6"/>
<evidence type="ECO:0000313" key="5">
    <source>
        <dbReference type="EMBL" id="AFU99693.1"/>
    </source>
</evidence>
<keyword evidence="1 4" id="KW-0963">Cytoplasm</keyword>
<comment type="subcellular location">
    <subcellularLocation>
        <location evidence="4">Cytoplasm</location>
    </subcellularLocation>
</comment>
<keyword evidence="4" id="KW-0670">Pyruvate</keyword>
<reference evidence="5 6" key="1">
    <citation type="journal article" date="2013" name="Genome Announc.">
        <title>Complete genome sequence of Simiduia agarivorans SA1(T), a marine bacterium able to degrade a variety of polysaccharides.</title>
        <authorList>
            <person name="Lin S.Y."/>
            <person name="Shieh W.Y."/>
            <person name="Chen J.S."/>
            <person name="Tang S.L."/>
        </authorList>
    </citation>
    <scope>NUCLEOTIDE SEQUENCE [LARGE SCALE GENOMIC DNA]</scope>
    <source>
        <strain evidence="6">DSM 21679 / JCM 13881 / BCRC 17597 / SA1</strain>
    </source>
</reference>
<name>K4KNM3_SIMAS</name>
<comment type="function">
    <text evidence="4">Removes the pyruvyl group from chorismate, with concomitant aromatization of the ring, to provide 4-hydroxybenzoate (4HB) for the ubiquinone pathway.</text>
</comment>
<keyword evidence="2 4" id="KW-0831">Ubiquinone biosynthesis</keyword>
<comment type="catalytic activity">
    <reaction evidence="4">
        <text>chorismate = 4-hydroxybenzoate + pyruvate</text>
        <dbReference type="Rhea" id="RHEA:16505"/>
        <dbReference type="ChEBI" id="CHEBI:15361"/>
        <dbReference type="ChEBI" id="CHEBI:17879"/>
        <dbReference type="ChEBI" id="CHEBI:29748"/>
        <dbReference type="EC" id="4.1.3.40"/>
    </reaction>
</comment>
<evidence type="ECO:0000256" key="1">
    <source>
        <dbReference type="ARBA" id="ARBA00022490"/>
    </source>
</evidence>
<dbReference type="OrthoDB" id="9789493at2"/>
<dbReference type="STRING" id="1117647.M5M_12705"/>
<dbReference type="PANTHER" id="PTHR38683:SF1">
    <property type="entry name" value="CHORISMATE PYRUVATE-LYASE"/>
    <property type="match status" value="1"/>
</dbReference>
<accession>K4KNM3</accession>
<feature type="binding site" evidence="4">
    <location>
        <position position="174"/>
    </location>
    <ligand>
        <name>substrate</name>
    </ligand>
</feature>
<gene>
    <name evidence="4" type="primary">ubiC</name>
    <name evidence="5" type="ordered locus">M5M_12705</name>
</gene>
<dbReference type="GO" id="GO:0008813">
    <property type="term" value="F:chorismate lyase activity"/>
    <property type="evidence" value="ECO:0007669"/>
    <property type="project" value="UniProtKB-UniRule"/>
</dbReference>
<dbReference type="AlphaFoldDB" id="K4KNM3"/>
<sequence>MPTPTSPREPFWHPASHLAWQLPRALSPWLTDQGSLTARLISHSDDQFAVKLLRQGWARTHTSELRLLGVNAKHKMLVREVVLQGRGESWVFARSLIPYSSLNGKLKALRNLDNRPLGALLFQDPDMTREPIEIAAISAHNQYVDGDYLNNEDGQVWGRRSLFRLQGNPLLVSEVFLPAFVASL</sequence>
<dbReference type="GO" id="GO:0042866">
    <property type="term" value="P:pyruvate biosynthetic process"/>
    <property type="evidence" value="ECO:0007669"/>
    <property type="project" value="UniProtKB-UniRule"/>
</dbReference>